<evidence type="ECO:0000256" key="1">
    <source>
        <dbReference type="SAM" id="MobiDB-lite"/>
    </source>
</evidence>
<feature type="region of interest" description="Disordered" evidence="1">
    <location>
        <begin position="221"/>
        <end position="272"/>
    </location>
</feature>
<protein>
    <recommendedName>
        <fullName evidence="4">Helix-turn-helix domain-containing protein</fullName>
    </recommendedName>
</protein>
<accession>A0A7C9N4H2</accession>
<feature type="region of interest" description="Disordered" evidence="1">
    <location>
        <begin position="1"/>
        <end position="158"/>
    </location>
</feature>
<feature type="compositionally biased region" description="Basic and acidic residues" evidence="1">
    <location>
        <begin position="22"/>
        <end position="32"/>
    </location>
</feature>
<dbReference type="AlphaFoldDB" id="A0A7C9N4H2"/>
<evidence type="ECO:0000313" key="3">
    <source>
        <dbReference type="Proteomes" id="UP000482487"/>
    </source>
</evidence>
<name>A0A7C9N4H2_9BACT</name>
<feature type="compositionally biased region" description="Basic and acidic residues" evidence="1">
    <location>
        <begin position="132"/>
        <end position="146"/>
    </location>
</feature>
<evidence type="ECO:0008006" key="4">
    <source>
        <dbReference type="Google" id="ProtNLM"/>
    </source>
</evidence>
<feature type="compositionally biased region" description="Basic and acidic residues" evidence="1">
    <location>
        <begin position="65"/>
        <end position="80"/>
    </location>
</feature>
<reference evidence="2 3" key="1">
    <citation type="submission" date="2020-01" db="EMBL/GenBank/DDBJ databases">
        <title>Genome sequence of Desulfovibrio aerotolerans DSM 16695(T).</title>
        <authorList>
            <person name="Karnachuk O."/>
            <person name="Avakyan M."/>
            <person name="Mardanov A."/>
            <person name="Kadnikov V."/>
            <person name="Ravin N."/>
        </authorList>
    </citation>
    <scope>NUCLEOTIDE SEQUENCE [LARGE SCALE GENOMIC DNA]</scope>
    <source>
        <strain evidence="2 3">DSM 16695</strain>
    </source>
</reference>
<feature type="compositionally biased region" description="Basic and acidic residues" evidence="1">
    <location>
        <begin position="233"/>
        <end position="265"/>
    </location>
</feature>
<evidence type="ECO:0000313" key="2">
    <source>
        <dbReference type="EMBL" id="MYL85351.1"/>
    </source>
</evidence>
<dbReference type="OrthoDB" id="5447271at2"/>
<dbReference type="Proteomes" id="UP000482487">
    <property type="component" value="Unassembled WGS sequence"/>
</dbReference>
<keyword evidence="3" id="KW-1185">Reference proteome</keyword>
<dbReference type="RefSeq" id="WP_160964228.1">
    <property type="nucleotide sequence ID" value="NZ_WVUD01000082.1"/>
</dbReference>
<comment type="caution">
    <text evidence="2">The sequence shown here is derived from an EMBL/GenBank/DDBJ whole genome shotgun (WGS) entry which is preliminary data.</text>
</comment>
<proteinExistence type="predicted"/>
<organism evidence="2 3">
    <name type="scientific">Solidesulfovibrio aerotolerans</name>
    <dbReference type="NCBI Taxonomy" id="295255"/>
    <lineage>
        <taxon>Bacteria</taxon>
        <taxon>Pseudomonadati</taxon>
        <taxon>Thermodesulfobacteriota</taxon>
        <taxon>Desulfovibrionia</taxon>
        <taxon>Desulfovibrionales</taxon>
        <taxon>Desulfovibrionaceae</taxon>
        <taxon>Solidesulfovibrio</taxon>
    </lineage>
</organism>
<feature type="compositionally biased region" description="Basic and acidic residues" evidence="1">
    <location>
        <begin position="99"/>
        <end position="114"/>
    </location>
</feature>
<feature type="compositionally biased region" description="Basic and acidic residues" evidence="1">
    <location>
        <begin position="1"/>
        <end position="14"/>
    </location>
</feature>
<gene>
    <name evidence="2" type="ORF">GTA51_19855</name>
</gene>
<sequence>MARKTLRDQLRESAKSATSIGAEHRAIVRELDANAAGSRTPAEVIHLPTSPKSLPAVESQTENRTGQEDRINGQDKRTGQTDKWTGQPDKWTGQPDRINGQEDRINGQDKRTGQTDRTNGQDEQSEQVDSPRGQDKRTGQEDRISGQDEALPLFLPDRSAPRTSAQKVVLEYFERYGSHIANYDVITAETALPYRTVRRGIDKLVSLGWLEKHPWYQGSSRGLKFEFSPQTGQDKRTGQTDRANGQDKRTGQTDRANGQDKRTGQTDRMPASYKEEIDRYSLSIYLSPERIATTWPHLSRTGFGRDQLHQIAQALSELGKPMDKVLQSLDHAEWELEQGKMTDKDGQPVADPCSWVFRSLSRTGYYRRPKGYVSPEEQAAKDAEEEAKAVTVARQSAEKAQFEAWRDGLSPDELADAMRGHPGGPKDAWLRSVWKKSNSI</sequence>
<dbReference type="EMBL" id="WVUD01000082">
    <property type="protein sequence ID" value="MYL85351.1"/>
    <property type="molecule type" value="Genomic_DNA"/>
</dbReference>